<name>A0ABY7PTB2_9BACT</name>
<evidence type="ECO:0000256" key="1">
    <source>
        <dbReference type="ARBA" id="ARBA00004383"/>
    </source>
</evidence>
<evidence type="ECO:0000256" key="7">
    <source>
        <dbReference type="ARBA" id="ARBA00022927"/>
    </source>
</evidence>
<dbReference type="SUPFAM" id="SSF82185">
    <property type="entry name" value="Histone H3 K4-specific methyltransferase SET7/9 N-terminal domain"/>
    <property type="match status" value="1"/>
</dbReference>
<evidence type="ECO:0000259" key="11">
    <source>
        <dbReference type="PROSITE" id="PS52015"/>
    </source>
</evidence>
<keyword evidence="8" id="KW-1133">Transmembrane helix</keyword>
<evidence type="ECO:0000313" key="13">
    <source>
        <dbReference type="Proteomes" id="UP001211872"/>
    </source>
</evidence>
<reference evidence="12 13" key="1">
    <citation type="journal article" date="2011" name="Int. J. Syst. Evol. Microbiol.">
        <title>Hymenobacter yonginensis sp. nov., isolated from a mesotrophic artificial lake.</title>
        <authorList>
            <person name="Joung Y."/>
            <person name="Cho S.H."/>
            <person name="Kim H."/>
            <person name="Kim S.B."/>
            <person name="Joh K."/>
        </authorList>
    </citation>
    <scope>NUCLEOTIDE SEQUENCE [LARGE SCALE GENOMIC DNA]</scope>
    <source>
        <strain evidence="12 13">KCTC 22745</strain>
    </source>
</reference>
<dbReference type="PANTHER" id="PTHR33446:SF2">
    <property type="entry name" value="PROTEIN TONB"/>
    <property type="match status" value="1"/>
</dbReference>
<dbReference type="NCBIfam" id="TIGR01352">
    <property type="entry name" value="tonB_Cterm"/>
    <property type="match status" value="1"/>
</dbReference>
<evidence type="ECO:0000256" key="4">
    <source>
        <dbReference type="ARBA" id="ARBA00022475"/>
    </source>
</evidence>
<keyword evidence="13" id="KW-1185">Reference proteome</keyword>
<dbReference type="EMBL" id="CP115396">
    <property type="protein sequence ID" value="WBO86155.1"/>
    <property type="molecule type" value="Genomic_DNA"/>
</dbReference>
<feature type="signal peptide" evidence="10">
    <location>
        <begin position="1"/>
        <end position="18"/>
    </location>
</feature>
<evidence type="ECO:0000256" key="9">
    <source>
        <dbReference type="ARBA" id="ARBA00023136"/>
    </source>
</evidence>
<dbReference type="InterPro" id="IPR037682">
    <property type="entry name" value="TonB_C"/>
</dbReference>
<evidence type="ECO:0000256" key="2">
    <source>
        <dbReference type="ARBA" id="ARBA00006555"/>
    </source>
</evidence>
<evidence type="ECO:0000256" key="3">
    <source>
        <dbReference type="ARBA" id="ARBA00022448"/>
    </source>
</evidence>
<organism evidence="12 13">
    <name type="scientific">Hymenobacter yonginensis</name>
    <dbReference type="NCBI Taxonomy" id="748197"/>
    <lineage>
        <taxon>Bacteria</taxon>
        <taxon>Pseudomonadati</taxon>
        <taxon>Bacteroidota</taxon>
        <taxon>Cytophagia</taxon>
        <taxon>Cytophagales</taxon>
        <taxon>Hymenobacteraceae</taxon>
        <taxon>Hymenobacter</taxon>
    </lineage>
</organism>
<proteinExistence type="inferred from homology"/>
<keyword evidence="3" id="KW-0813">Transport</keyword>
<feature type="chain" id="PRO_5045976172" evidence="10">
    <location>
        <begin position="19"/>
        <end position="250"/>
    </location>
</feature>
<comment type="similarity">
    <text evidence="2">Belongs to the TonB family.</text>
</comment>
<evidence type="ECO:0000256" key="5">
    <source>
        <dbReference type="ARBA" id="ARBA00022519"/>
    </source>
</evidence>
<evidence type="ECO:0000256" key="6">
    <source>
        <dbReference type="ARBA" id="ARBA00022692"/>
    </source>
</evidence>
<sequence length="250" mass="28038">MKRILFALWLTGSSAAYAQQAPAGPAPATTVEYYSEDGEKLPSAQNAHHRVETIRRDSLGGIVREFYPSGSLLGVLFFADLKKRQLHGTCTTWYENGKPHTREDYVAGKRHGELLVYYPDGKLRRRDQFVEGRRTAGECFDADGQPVAYFEYEQLPVYRGGQDALLSFIAHNVRYPGTALRNKVQGKVQVGFVLSAKGEIENVRVIQSLSPETDAEAMRVVRQLRSFQPGRKDGQPVRVSYTVPINFALK</sequence>
<keyword evidence="4" id="KW-1003">Cell membrane</keyword>
<feature type="domain" description="TonB C-terminal" evidence="11">
    <location>
        <begin position="160"/>
        <end position="250"/>
    </location>
</feature>
<dbReference type="SUPFAM" id="SSF74653">
    <property type="entry name" value="TolA/TonB C-terminal domain"/>
    <property type="match status" value="1"/>
</dbReference>
<accession>A0ABY7PTB2</accession>
<dbReference type="PANTHER" id="PTHR33446">
    <property type="entry name" value="PROTEIN TONB-RELATED"/>
    <property type="match status" value="1"/>
</dbReference>
<evidence type="ECO:0000256" key="8">
    <source>
        <dbReference type="ARBA" id="ARBA00022989"/>
    </source>
</evidence>
<comment type="subcellular location">
    <subcellularLocation>
        <location evidence="1">Cell inner membrane</location>
        <topology evidence="1">Single-pass membrane protein</topology>
        <orientation evidence="1">Periplasmic side</orientation>
    </subcellularLocation>
</comment>
<dbReference type="Pfam" id="PF03544">
    <property type="entry name" value="TonB_C"/>
    <property type="match status" value="1"/>
</dbReference>
<evidence type="ECO:0000313" key="12">
    <source>
        <dbReference type="EMBL" id="WBO86155.1"/>
    </source>
</evidence>
<keyword evidence="5" id="KW-0997">Cell inner membrane</keyword>
<dbReference type="PROSITE" id="PS52015">
    <property type="entry name" value="TONB_CTD"/>
    <property type="match status" value="1"/>
</dbReference>
<keyword evidence="7" id="KW-0653">Protein transport</keyword>
<gene>
    <name evidence="12" type="ORF">O9Z63_07825</name>
</gene>
<dbReference type="Gene3D" id="3.30.1150.10">
    <property type="match status" value="1"/>
</dbReference>
<dbReference type="Proteomes" id="UP001211872">
    <property type="component" value="Chromosome"/>
</dbReference>
<dbReference type="InterPro" id="IPR051045">
    <property type="entry name" value="TonB-dependent_transducer"/>
</dbReference>
<dbReference type="InterPro" id="IPR006260">
    <property type="entry name" value="TonB/TolA_C"/>
</dbReference>
<evidence type="ECO:0000256" key="10">
    <source>
        <dbReference type="SAM" id="SignalP"/>
    </source>
</evidence>
<protein>
    <submittedName>
        <fullName evidence="12">TonB family protein</fullName>
    </submittedName>
</protein>
<dbReference type="InterPro" id="IPR011652">
    <property type="entry name" value="MORN_2"/>
</dbReference>
<dbReference type="Gene3D" id="2.20.110.10">
    <property type="entry name" value="Histone H3 K4-specific methyltransferase SET7/9 N-terminal domain"/>
    <property type="match status" value="1"/>
</dbReference>
<keyword evidence="9" id="KW-0472">Membrane</keyword>
<keyword evidence="10" id="KW-0732">Signal</keyword>
<dbReference type="RefSeq" id="WP_270128737.1">
    <property type="nucleotide sequence ID" value="NZ_CP115396.1"/>
</dbReference>
<dbReference type="Pfam" id="PF07661">
    <property type="entry name" value="MORN_2"/>
    <property type="match status" value="3"/>
</dbReference>
<keyword evidence="6" id="KW-0812">Transmembrane</keyword>